<dbReference type="KEGG" id="sshi:J5U23_01746"/>
<dbReference type="EMBL" id="CP077717">
    <property type="protein sequence ID" value="QXJ28877.1"/>
    <property type="molecule type" value="Genomic_DNA"/>
</dbReference>
<dbReference type="AlphaFoldDB" id="A0A8F5GTZ5"/>
<accession>A0A8F5GTZ5</accession>
<dbReference type="InterPro" id="IPR009057">
    <property type="entry name" value="Homeodomain-like_sf"/>
</dbReference>
<dbReference type="SUPFAM" id="SSF46689">
    <property type="entry name" value="Homeodomain-like"/>
    <property type="match status" value="1"/>
</dbReference>
<gene>
    <name evidence="1" type="ORF">J5U23_01746</name>
</gene>
<reference evidence="1" key="1">
    <citation type="journal article" date="2021" name="Environ. Microbiol.">
        <title>New insights into the diversity and evolution of the archaeal mobilome from three complete genomes of Saccharolobus shibatae.</title>
        <authorList>
            <person name="Medvedeva S."/>
            <person name="Brandt D."/>
            <person name="Cvirkaite-Krupovic V."/>
            <person name="Liu Y."/>
            <person name="Severinov K."/>
            <person name="Ishino S."/>
            <person name="Ishino Y."/>
            <person name="Prangishvili D."/>
            <person name="Kalinowski J."/>
            <person name="Krupovic M."/>
        </authorList>
    </citation>
    <scope>NUCLEOTIDE SEQUENCE</scope>
    <source>
        <strain evidence="1">B12</strain>
    </source>
</reference>
<dbReference type="Proteomes" id="UP000694018">
    <property type="component" value="Chromosome"/>
</dbReference>
<proteinExistence type="predicted"/>
<name>A0A8F5GTZ5_SACSH</name>
<protein>
    <submittedName>
        <fullName evidence="1">Uncharacterized protein</fullName>
    </submittedName>
</protein>
<sequence>MGDASRHHYHKRVRELALRMYSNGMRAISRILNVPLGTVFTWVKRYGKRRYEKLVG</sequence>
<evidence type="ECO:0000313" key="1">
    <source>
        <dbReference type="EMBL" id="QXJ28877.1"/>
    </source>
</evidence>
<evidence type="ECO:0000313" key="2">
    <source>
        <dbReference type="Proteomes" id="UP000694018"/>
    </source>
</evidence>
<organism evidence="1 2">
    <name type="scientific">Saccharolobus shibatae (strain ATCC 51178 / DSM 5389 / JCM 8931 / NBRC 15437 / B12)</name>
    <name type="common">Sulfolobus shibatae</name>
    <dbReference type="NCBI Taxonomy" id="523848"/>
    <lineage>
        <taxon>Archaea</taxon>
        <taxon>Thermoproteota</taxon>
        <taxon>Thermoprotei</taxon>
        <taxon>Sulfolobales</taxon>
        <taxon>Sulfolobaceae</taxon>
        <taxon>Saccharolobus</taxon>
    </lineage>
</organism>